<keyword evidence="4" id="KW-1185">Reference proteome</keyword>
<feature type="transmembrane region" description="Helical" evidence="2">
    <location>
        <begin position="492"/>
        <end position="512"/>
    </location>
</feature>
<dbReference type="EMBL" id="DAKRPA010000051">
    <property type="protein sequence ID" value="DBA01235.1"/>
    <property type="molecule type" value="Genomic_DNA"/>
</dbReference>
<feature type="transmembrane region" description="Helical" evidence="2">
    <location>
        <begin position="436"/>
        <end position="454"/>
    </location>
</feature>
<name>A0AAV2Z9C9_9STRA</name>
<sequence length="860" mass="97063">MDGAAHLEAPAARMSVWRRLTRIELRRRSRALKKVPPTLTAPPSNIEQSIPMSLLRCLLSLFSIVLFASDIPPSGLGVAQLTDYFPSRVEPSMSIYFGPYAYPVAHINHSTTVNGSDIYLGSKGTAPISTTKVWSYKYDTTSLGMRGAVALLNSSIFPACLQYGGLCPDELFQPLKTTFAMLDALVQQTVAFLQSQQSRPNSLPLWSFATQHYWIDRMHDYLFRFVSGGFRWRLHTITHFAKHTTNPHEPLQICWRHRRTVHPSFCQHRVLWKSPNPIHPSVKVPLWDHVELRIQGLQKRYPSAFIDITIFTTVKPATRDAMMLAAYYASDVMEIVMITRGRTCAESRSNCSTVFIDDYRYERGVVASNVADWYLVAALLRSIAQIYVWIRLGFLVAGCFHAIKDNAPPGDQPNLRRWAALATMTTKTLFKIPMHVIVYGSLLPILCYVLAHLVDSSIVDLQLQTYWSTVDSVNNFHFVDFFLTAWIQMRNVWILGLLIKIVAFVHTTALKWHPQDGILGVRGLAIGLISFLSIFGPFKSNSYRNCAIAQIVVLMITDGSGGRRDTLRTTPGAKYYNVSTEGFSKDMKMTFLAACIVMGAAAVMYWMLRLLRPHKHSYVLLGSSVVVPFSAGIMWPVTALGVRFHVKSRASNTSDRSHSSHHMTFSPDTNEVSISRPRGTALFAQTQVLPFSSIADAAQRRSLHLRWSQSLRQLHRLVSIREHVDRAGAIVLEAIGVDHAAELQIELGRMSLHDQALHFEARTIETNSLIRLVNIAMMTDPITLLRLRVIGVEVYFYRLLPSRRRREVFTELTDTPLQTVILPCNPDTMMQLTGYDIQDLEVVGHVSSTRLPWSMMLQCG</sequence>
<keyword evidence="2" id="KW-1133">Transmembrane helix</keyword>
<comment type="caution">
    <text evidence="3">The sequence shown here is derived from an EMBL/GenBank/DDBJ whole genome shotgun (WGS) entry which is preliminary data.</text>
</comment>
<gene>
    <name evidence="3" type="ORF">N0F65_010827</name>
</gene>
<proteinExistence type="predicted"/>
<organism evidence="3 4">
    <name type="scientific">Lagenidium giganteum</name>
    <dbReference type="NCBI Taxonomy" id="4803"/>
    <lineage>
        <taxon>Eukaryota</taxon>
        <taxon>Sar</taxon>
        <taxon>Stramenopiles</taxon>
        <taxon>Oomycota</taxon>
        <taxon>Peronosporomycetes</taxon>
        <taxon>Pythiales</taxon>
        <taxon>Pythiaceae</taxon>
    </lineage>
</organism>
<feature type="transmembrane region" description="Helical" evidence="2">
    <location>
        <begin position="518"/>
        <end position="538"/>
    </location>
</feature>
<reference evidence="3" key="2">
    <citation type="journal article" date="2023" name="Microbiol Resour">
        <title>Decontamination and Annotation of the Draft Genome Sequence of the Oomycete Lagenidium giganteum ARSEF 373.</title>
        <authorList>
            <person name="Morgan W.R."/>
            <person name="Tartar A."/>
        </authorList>
    </citation>
    <scope>NUCLEOTIDE SEQUENCE</scope>
    <source>
        <strain evidence="3">ARSEF 373</strain>
    </source>
</reference>
<dbReference type="AlphaFoldDB" id="A0AAV2Z9C9"/>
<feature type="region of interest" description="Disordered" evidence="1">
    <location>
        <begin position="651"/>
        <end position="672"/>
    </location>
</feature>
<evidence type="ECO:0000313" key="4">
    <source>
        <dbReference type="Proteomes" id="UP001146120"/>
    </source>
</evidence>
<feature type="transmembrane region" description="Helical" evidence="2">
    <location>
        <begin position="620"/>
        <end position="642"/>
    </location>
</feature>
<accession>A0AAV2Z9C9</accession>
<reference evidence="3" key="1">
    <citation type="submission" date="2022-11" db="EMBL/GenBank/DDBJ databases">
        <authorList>
            <person name="Morgan W.R."/>
            <person name="Tartar A."/>
        </authorList>
    </citation>
    <scope>NUCLEOTIDE SEQUENCE</scope>
    <source>
        <strain evidence="3">ARSEF 373</strain>
    </source>
</reference>
<evidence type="ECO:0000313" key="3">
    <source>
        <dbReference type="EMBL" id="DBA01235.1"/>
    </source>
</evidence>
<evidence type="ECO:0000256" key="1">
    <source>
        <dbReference type="SAM" id="MobiDB-lite"/>
    </source>
</evidence>
<dbReference type="Proteomes" id="UP001146120">
    <property type="component" value="Unassembled WGS sequence"/>
</dbReference>
<protein>
    <submittedName>
        <fullName evidence="3">Uncharacterized protein</fullName>
    </submittedName>
</protein>
<feature type="transmembrane region" description="Helical" evidence="2">
    <location>
        <begin position="589"/>
        <end position="608"/>
    </location>
</feature>
<keyword evidence="2" id="KW-0472">Membrane</keyword>
<keyword evidence="2" id="KW-0812">Transmembrane</keyword>
<feature type="compositionally biased region" description="Polar residues" evidence="1">
    <location>
        <begin position="662"/>
        <end position="672"/>
    </location>
</feature>
<evidence type="ECO:0000256" key="2">
    <source>
        <dbReference type="SAM" id="Phobius"/>
    </source>
</evidence>